<dbReference type="Proteomes" id="UP000001640">
    <property type="component" value="Chromosome 5"/>
</dbReference>
<reference evidence="13 14" key="1">
    <citation type="journal article" date="2011" name="Proc. Natl. Acad. Sci. U.S.A.">
        <title>Evolutionary erosion of yeast sex chromosomes by mating-type switching accidents.</title>
        <authorList>
            <person name="Gordon J.L."/>
            <person name="Armisen D."/>
            <person name="Proux-Wera E."/>
            <person name="Oheigeartaigh S.S."/>
            <person name="Byrne K.P."/>
            <person name="Wolfe K.H."/>
        </authorList>
    </citation>
    <scope>NUCLEOTIDE SEQUENCE [LARGE SCALE GENOMIC DNA]</scope>
    <source>
        <strain evidence="14">ATCC 76901 / BCRC 22586 / CBS 4309 / NBRC 1992 / NRRL Y-12630</strain>
    </source>
</reference>
<dbReference type="InterPro" id="IPR001487">
    <property type="entry name" value="Bromodomain"/>
</dbReference>
<organism evidence="13 14">
    <name type="scientific">Naumovozyma castellii</name>
    <name type="common">Yeast</name>
    <name type="synonym">Saccharomyces castellii</name>
    <dbReference type="NCBI Taxonomy" id="27288"/>
    <lineage>
        <taxon>Eukaryota</taxon>
        <taxon>Fungi</taxon>
        <taxon>Dikarya</taxon>
        <taxon>Ascomycota</taxon>
        <taxon>Saccharomycotina</taxon>
        <taxon>Saccharomycetes</taxon>
        <taxon>Saccharomycetales</taxon>
        <taxon>Saccharomycetaceae</taxon>
        <taxon>Naumovozyma</taxon>
    </lineage>
</organism>
<dbReference type="KEGG" id="ncs:NCAS_0E04050"/>
<evidence type="ECO:0000256" key="10">
    <source>
        <dbReference type="PROSITE-ProRule" id="PRU00035"/>
    </source>
</evidence>
<dbReference type="HOGENOM" id="CLU_000536_6_1_1"/>
<feature type="compositionally biased region" description="Acidic residues" evidence="11">
    <location>
        <begin position="104"/>
        <end position="134"/>
    </location>
</feature>
<name>G0VG55_NAUCA</name>
<dbReference type="GO" id="GO:0042393">
    <property type="term" value="F:histone binding"/>
    <property type="evidence" value="ECO:0007669"/>
    <property type="project" value="EnsemblFungi"/>
</dbReference>
<feature type="compositionally biased region" description="Acidic residues" evidence="11">
    <location>
        <begin position="157"/>
        <end position="169"/>
    </location>
</feature>
<dbReference type="GO" id="GO:0000122">
    <property type="term" value="P:negative regulation of transcription by RNA polymerase II"/>
    <property type="evidence" value="ECO:0007669"/>
    <property type="project" value="EnsemblFungi"/>
</dbReference>
<comment type="similarity">
    <text evidence="3">Belongs to the AAA ATPase family.</text>
</comment>
<dbReference type="PANTHER" id="PTHR23069">
    <property type="entry name" value="AAA DOMAIN-CONTAINING"/>
    <property type="match status" value="1"/>
</dbReference>
<keyword evidence="6" id="KW-0378">Hydrolase</keyword>
<proteinExistence type="inferred from homology"/>
<dbReference type="FunFam" id="3.40.50.300:FF:001218">
    <property type="entry name" value="AAA family ATPase, putative"/>
    <property type="match status" value="1"/>
</dbReference>
<dbReference type="SUPFAM" id="SSF52540">
    <property type="entry name" value="P-loop containing nucleoside triphosphate hydrolases"/>
    <property type="match status" value="2"/>
</dbReference>
<dbReference type="STRING" id="1064592.G0VG55"/>
<dbReference type="EMBL" id="HE576756">
    <property type="protein sequence ID" value="CCC70475.1"/>
    <property type="molecule type" value="Genomic_DNA"/>
</dbReference>
<evidence type="ECO:0000256" key="8">
    <source>
        <dbReference type="ARBA" id="ARBA00023117"/>
    </source>
</evidence>
<keyword evidence="5" id="KW-0547">Nucleotide-binding</keyword>
<dbReference type="GO" id="GO:0016887">
    <property type="term" value="F:ATP hydrolysis activity"/>
    <property type="evidence" value="ECO:0007669"/>
    <property type="project" value="EnsemblFungi"/>
</dbReference>
<dbReference type="InterPro" id="IPR041569">
    <property type="entry name" value="AAA_lid_3"/>
</dbReference>
<dbReference type="GO" id="GO:0005634">
    <property type="term" value="C:nucleus"/>
    <property type="evidence" value="ECO:0007669"/>
    <property type="project" value="UniProtKB-SubCell"/>
</dbReference>
<evidence type="ECO:0000256" key="9">
    <source>
        <dbReference type="ARBA" id="ARBA00023242"/>
    </source>
</evidence>
<dbReference type="OrthoDB" id="5421at2759"/>
<dbReference type="GO" id="GO:0000785">
    <property type="term" value="C:chromatin"/>
    <property type="evidence" value="ECO:0007669"/>
    <property type="project" value="EnsemblFungi"/>
</dbReference>
<dbReference type="PANTHER" id="PTHR23069:SF0">
    <property type="entry name" value="TAT-BINDING HOMOLOG 7"/>
    <property type="match status" value="1"/>
</dbReference>
<evidence type="ECO:0000256" key="6">
    <source>
        <dbReference type="ARBA" id="ARBA00022801"/>
    </source>
</evidence>
<dbReference type="GO" id="GO:0006337">
    <property type="term" value="P:nucleosome disassembly"/>
    <property type="evidence" value="ECO:0007669"/>
    <property type="project" value="EnsemblFungi"/>
</dbReference>
<feature type="compositionally biased region" description="Basic and acidic residues" evidence="11">
    <location>
        <begin position="212"/>
        <end position="221"/>
    </location>
</feature>
<dbReference type="GO" id="GO:0045944">
    <property type="term" value="P:positive regulation of transcription by RNA polymerase II"/>
    <property type="evidence" value="ECO:0007669"/>
    <property type="project" value="EnsemblFungi"/>
</dbReference>
<comment type="subcellular location">
    <subcellularLocation>
        <location evidence="2">Chromosome</location>
    </subcellularLocation>
    <subcellularLocation>
        <location evidence="1">Nucleus</location>
    </subcellularLocation>
</comment>
<dbReference type="GO" id="GO:0045815">
    <property type="term" value="P:transcription initiation-coupled chromatin remodeling"/>
    <property type="evidence" value="ECO:0007669"/>
    <property type="project" value="TreeGrafter"/>
</dbReference>
<dbReference type="GO" id="GO:0006261">
    <property type="term" value="P:DNA-templated DNA replication"/>
    <property type="evidence" value="ECO:0007669"/>
    <property type="project" value="EnsemblFungi"/>
</dbReference>
<evidence type="ECO:0000259" key="12">
    <source>
        <dbReference type="PROSITE" id="PS50014"/>
    </source>
</evidence>
<dbReference type="GO" id="GO:0140674">
    <property type="term" value="F:ATP-dependent histone chaperone activity"/>
    <property type="evidence" value="ECO:0007669"/>
    <property type="project" value="EnsemblFungi"/>
</dbReference>
<dbReference type="GO" id="GO:0006334">
    <property type="term" value="P:nucleosome assembly"/>
    <property type="evidence" value="ECO:0007669"/>
    <property type="project" value="TreeGrafter"/>
</dbReference>
<dbReference type="GO" id="GO:0003682">
    <property type="term" value="F:chromatin binding"/>
    <property type="evidence" value="ECO:0007669"/>
    <property type="project" value="EnsemblFungi"/>
</dbReference>
<dbReference type="InterPro" id="IPR045199">
    <property type="entry name" value="ATAD2-like"/>
</dbReference>
<feature type="region of interest" description="Disordered" evidence="11">
    <location>
        <begin position="1"/>
        <end position="29"/>
    </location>
</feature>
<dbReference type="GeneID" id="96904102"/>
<dbReference type="GO" id="GO:0034080">
    <property type="term" value="P:CENP-A containing chromatin assembly"/>
    <property type="evidence" value="ECO:0007669"/>
    <property type="project" value="EnsemblFungi"/>
</dbReference>
<sequence length="1329" mass="151718">MVHSLRNRQIDENNAIDENSQEIKDENGIVHTSHRSLRKINYAELDEEVDEVPDEPEEEQPVDTLIPTNTSEATPPDEKPIVSMDQEDEDVAYSRRKRGHHDPEEDDESFHEEDADDADVDLDDDDDDDYDEMDNQGKAHKRQRQLNDRNFIVPDPNDFEEADDDEDENVYYNSRRNTRRNRSRRTARSRGHESTTPPPVQRNLRRRTRSGHYLEDGDQHTDGTTTEPTTLADEIRELQQDSPIQEKRSLRERRKPVNYKIPPPLSASNMDGYLNRQETMSFSNPSPYRRTGRNGGLYNSAQNMGPTRRLFPTGGPFGGNDVTTIFGKNTNFYNQDVATQNTNNKLLLDSDSSDDEILPMGATPKEKTEASLQKKKKKKQEIADLDPLGVDMNINFDDVGGLDNYIDQLKEMVALPLLYPELYQNFDITPPRGVLFHGPPGTGKTLMARALAASCSSDTRKITFFMRKGADILSKWVGEAERQLRLLFEEAKKHQPSIIFFDEIDGLAPVRSSKQEQIHASIVSTLLALMDGMDNRGQVIVIGATNRPDAVDPALRRPGRFDREFYFPLPDLKARAKILQIHTKKWNPPLDPEFIENLAKLTKGYGGADLRALCTEAALFSIQRKFPQIYRSSEKLQVDPKLVRVHTTDFMLALEKIVPSSARSSGNSPEPLPDSVDSLLREQFDQIKKLLETILPNEHKNFKRDASLIQQYIDYEDYDSDEAEEGTIASGFKKHQLLKQLTESRICKPRLLITGPIGNGQQYIGAAILHYLEEYNVQRLDLASLVSENLKSMEATVVQSFIEARKRQPSIIFIPNIDIWQRTVPESVILTLSSLLRSLQSKERVLLLAVGEALTPEVIQTEPFSHLSFESNIYDLRTPSKTERARYFEPIRTLLKTKPTSFNTRRKRKQPLPKLPPVEINTLPINLDENGNPLSEEEILRKRLKSFQHQDMKLKNVLKIKLSGLMDLFKNRYKRFRKPPIDDSFLIHLFEPQPVDDPNWQPAYVKDNDMILEVATGRRFFNMDLDIVEERLWNGYYSEPKQYLKDIELIYRDANTTGDRERIIKASEMFANAQMGIEDISVPNFVAECKATHLRDLERKELFLKDEAKRAEREEFTATQQDVPLEMDSVNANLKENVDSVGVGSGNQLQLEATLNRPFASNTSQDTNTINMTQPSLVNVVNNDAPIEDNIEGNHSGLKPNSIDVQGDKIHSENETKSSIEDNTNAISINSITKTAETKTALTDEKTEVIGEEMVSNIEHTQHEESKEVVVEDASITLIVNTLAENTQNRTVSYLERVYAEVVRIIWEDRQAWDKKDTISKLLTYLESK</sequence>
<gene>
    <name evidence="13" type="primary">NCAS0E04050</name>
    <name evidence="13" type="ordered locus">NCAS_0E04050</name>
</gene>
<evidence type="ECO:0000256" key="4">
    <source>
        <dbReference type="ARBA" id="ARBA00022454"/>
    </source>
</evidence>
<keyword evidence="4" id="KW-0158">Chromosome</keyword>
<dbReference type="Gene3D" id="3.40.50.300">
    <property type="entry name" value="P-loop containing nucleotide triphosphate hydrolases"/>
    <property type="match status" value="2"/>
</dbReference>
<accession>G0VG55</accession>
<dbReference type="InterPro" id="IPR003960">
    <property type="entry name" value="ATPase_AAA_CS"/>
</dbReference>
<feature type="region of interest" description="Disordered" evidence="11">
    <location>
        <begin position="346"/>
        <end position="379"/>
    </location>
</feature>
<dbReference type="Pfam" id="PF17862">
    <property type="entry name" value="AAA_lid_3"/>
    <property type="match status" value="1"/>
</dbReference>
<keyword evidence="14" id="KW-1185">Reference proteome</keyword>
<dbReference type="GO" id="GO:0000775">
    <property type="term" value="C:chromosome, centromeric region"/>
    <property type="evidence" value="ECO:0007669"/>
    <property type="project" value="EnsemblFungi"/>
</dbReference>
<evidence type="ECO:0000256" key="5">
    <source>
        <dbReference type="ARBA" id="ARBA00022741"/>
    </source>
</evidence>
<keyword evidence="8 10" id="KW-0103">Bromodomain</keyword>
<protein>
    <recommendedName>
        <fullName evidence="12">Bromo domain-containing protein</fullName>
    </recommendedName>
</protein>
<keyword evidence="9" id="KW-0539">Nucleus</keyword>
<dbReference type="FunFam" id="1.10.8.60:FF:000016">
    <property type="entry name" value="ATPase family AAA domain-containing protein 2B"/>
    <property type="match status" value="1"/>
</dbReference>
<feature type="compositionally biased region" description="Basic residues" evidence="11">
    <location>
        <begin position="176"/>
        <end position="189"/>
    </location>
</feature>
<reference key="2">
    <citation type="submission" date="2011-08" db="EMBL/GenBank/DDBJ databases">
        <title>Genome sequence of Naumovozyma castellii.</title>
        <authorList>
            <person name="Gordon J.L."/>
            <person name="Armisen D."/>
            <person name="Proux-Wera E."/>
            <person name="OhEigeartaigh S.S."/>
            <person name="Byrne K.P."/>
            <person name="Wolfe K.H."/>
        </authorList>
    </citation>
    <scope>NUCLEOTIDE SEQUENCE</scope>
    <source>
        <strain>Type strain:CBS 4309</strain>
    </source>
</reference>
<dbReference type="InterPro" id="IPR003593">
    <property type="entry name" value="AAA+_ATPase"/>
</dbReference>
<dbReference type="OMA" id="NAQMGIE"/>
<evidence type="ECO:0000313" key="13">
    <source>
        <dbReference type="EMBL" id="CCC70475.1"/>
    </source>
</evidence>
<dbReference type="CDD" id="cd19517">
    <property type="entry name" value="RecA-like_Yta7-like"/>
    <property type="match status" value="1"/>
</dbReference>
<dbReference type="GO" id="GO:0005524">
    <property type="term" value="F:ATP binding"/>
    <property type="evidence" value="ECO:0007669"/>
    <property type="project" value="UniProtKB-KW"/>
</dbReference>
<dbReference type="InterPro" id="IPR003959">
    <property type="entry name" value="ATPase_AAA_core"/>
</dbReference>
<dbReference type="InParanoid" id="G0VG55"/>
<evidence type="ECO:0000256" key="7">
    <source>
        <dbReference type="ARBA" id="ARBA00022840"/>
    </source>
</evidence>
<dbReference type="InterPro" id="IPR027417">
    <property type="entry name" value="P-loop_NTPase"/>
</dbReference>
<dbReference type="GO" id="GO:2000219">
    <property type="term" value="P:positive regulation of invasive growth in response to glucose limitation"/>
    <property type="evidence" value="ECO:0007669"/>
    <property type="project" value="EnsemblFungi"/>
</dbReference>
<evidence type="ECO:0000256" key="2">
    <source>
        <dbReference type="ARBA" id="ARBA00004286"/>
    </source>
</evidence>
<dbReference type="eggNOG" id="KOG0732">
    <property type="taxonomic scope" value="Eukaryota"/>
</dbReference>
<feature type="compositionally biased region" description="Acidic residues" evidence="11">
    <location>
        <begin position="46"/>
        <end position="61"/>
    </location>
</feature>
<dbReference type="PROSITE" id="PS00674">
    <property type="entry name" value="AAA"/>
    <property type="match status" value="1"/>
</dbReference>
<dbReference type="CDD" id="cd05491">
    <property type="entry name" value="Bromo_TBP7_like"/>
    <property type="match status" value="1"/>
</dbReference>
<dbReference type="PROSITE" id="PS50014">
    <property type="entry name" value="BROMODOMAIN_2"/>
    <property type="match status" value="1"/>
</dbReference>
<dbReference type="FunCoup" id="G0VG55">
    <property type="interactions" value="867"/>
</dbReference>
<dbReference type="GO" id="GO:0005829">
    <property type="term" value="C:cytosol"/>
    <property type="evidence" value="ECO:0007669"/>
    <property type="project" value="EnsemblFungi"/>
</dbReference>
<evidence type="ECO:0000256" key="3">
    <source>
        <dbReference type="ARBA" id="ARBA00006914"/>
    </source>
</evidence>
<dbReference type="Gene3D" id="1.10.8.60">
    <property type="match status" value="1"/>
</dbReference>
<evidence type="ECO:0000256" key="1">
    <source>
        <dbReference type="ARBA" id="ARBA00004123"/>
    </source>
</evidence>
<evidence type="ECO:0000313" key="14">
    <source>
        <dbReference type="Proteomes" id="UP000001640"/>
    </source>
</evidence>
<evidence type="ECO:0000256" key="11">
    <source>
        <dbReference type="SAM" id="MobiDB-lite"/>
    </source>
</evidence>
<dbReference type="Pfam" id="PF00004">
    <property type="entry name" value="AAA"/>
    <property type="match status" value="2"/>
</dbReference>
<keyword evidence="7" id="KW-0067">ATP-binding</keyword>
<dbReference type="SMART" id="SM00382">
    <property type="entry name" value="AAA"/>
    <property type="match status" value="1"/>
</dbReference>
<dbReference type="FunFam" id="3.40.50.300:FF:000061">
    <property type="entry name" value="ATPase family, AAA domain-containing 2"/>
    <property type="match status" value="1"/>
</dbReference>
<feature type="domain" description="Bromo" evidence="12">
    <location>
        <begin position="1023"/>
        <end position="1065"/>
    </location>
</feature>
<feature type="compositionally biased region" description="Basic and acidic residues" evidence="11">
    <location>
        <begin position="233"/>
        <end position="249"/>
    </location>
</feature>
<dbReference type="RefSeq" id="XP_003676831.1">
    <property type="nucleotide sequence ID" value="XM_003676783.1"/>
</dbReference>
<feature type="region of interest" description="Disordered" evidence="11">
    <location>
        <begin position="46"/>
        <end position="270"/>
    </location>
</feature>